<evidence type="ECO:0000256" key="2">
    <source>
        <dbReference type="SAM" id="MobiDB-lite"/>
    </source>
</evidence>
<name>A0A835Y6M8_9CHLO</name>
<feature type="compositionally biased region" description="Low complexity" evidence="2">
    <location>
        <begin position="524"/>
        <end position="535"/>
    </location>
</feature>
<dbReference type="EMBL" id="JAEHOE010000015">
    <property type="protein sequence ID" value="KAG2497190.1"/>
    <property type="molecule type" value="Genomic_DNA"/>
</dbReference>
<protein>
    <submittedName>
        <fullName evidence="3">Uncharacterized protein</fullName>
    </submittedName>
</protein>
<evidence type="ECO:0000256" key="1">
    <source>
        <dbReference type="SAM" id="Coils"/>
    </source>
</evidence>
<feature type="region of interest" description="Disordered" evidence="2">
    <location>
        <begin position="123"/>
        <end position="162"/>
    </location>
</feature>
<organism evidence="3 4">
    <name type="scientific">Edaphochlamys debaryana</name>
    <dbReference type="NCBI Taxonomy" id="47281"/>
    <lineage>
        <taxon>Eukaryota</taxon>
        <taxon>Viridiplantae</taxon>
        <taxon>Chlorophyta</taxon>
        <taxon>core chlorophytes</taxon>
        <taxon>Chlorophyceae</taxon>
        <taxon>CS clade</taxon>
        <taxon>Chlamydomonadales</taxon>
        <taxon>Chlamydomonadales incertae sedis</taxon>
        <taxon>Edaphochlamys</taxon>
    </lineage>
</organism>
<feature type="compositionally biased region" description="Low complexity" evidence="2">
    <location>
        <begin position="125"/>
        <end position="152"/>
    </location>
</feature>
<gene>
    <name evidence="3" type="ORF">HYH03_004779</name>
</gene>
<proteinExistence type="predicted"/>
<evidence type="ECO:0000313" key="4">
    <source>
        <dbReference type="Proteomes" id="UP000612055"/>
    </source>
</evidence>
<evidence type="ECO:0000313" key="3">
    <source>
        <dbReference type="EMBL" id="KAG2497190.1"/>
    </source>
</evidence>
<dbReference type="Proteomes" id="UP000612055">
    <property type="component" value="Unassembled WGS sequence"/>
</dbReference>
<feature type="compositionally biased region" description="Low complexity" evidence="2">
    <location>
        <begin position="463"/>
        <end position="495"/>
    </location>
</feature>
<accession>A0A835Y6M8</accession>
<dbReference type="AlphaFoldDB" id="A0A835Y6M8"/>
<reference evidence="3" key="1">
    <citation type="journal article" date="2020" name="bioRxiv">
        <title>Comparative genomics of Chlamydomonas.</title>
        <authorList>
            <person name="Craig R.J."/>
            <person name="Hasan A.R."/>
            <person name="Ness R.W."/>
            <person name="Keightley P.D."/>
        </authorList>
    </citation>
    <scope>NUCLEOTIDE SEQUENCE</scope>
    <source>
        <strain evidence="3">CCAP 11/70</strain>
    </source>
</reference>
<feature type="coiled-coil region" evidence="1">
    <location>
        <begin position="245"/>
        <end position="279"/>
    </location>
</feature>
<keyword evidence="4" id="KW-1185">Reference proteome</keyword>
<feature type="region of interest" description="Disordered" evidence="2">
    <location>
        <begin position="432"/>
        <end position="549"/>
    </location>
</feature>
<keyword evidence="1" id="KW-0175">Coiled coil</keyword>
<feature type="region of interest" description="Disordered" evidence="2">
    <location>
        <begin position="191"/>
        <end position="218"/>
    </location>
</feature>
<comment type="caution">
    <text evidence="3">The sequence shown here is derived from an EMBL/GenBank/DDBJ whole genome shotgun (WGS) entry which is preliminary data.</text>
</comment>
<sequence>MQDPSCDLAAFERSPSGTGAAMPLMRSSDPGSFTRPSHPSDTCPSPCAPWPASMHSLEPATPDDIDDTACFWADSPFDPPSSANGPCSSSDALCPTASPPCSSPVGSFTAGCATPPGGCERRMFVSGSESHPSAPSSSDAPSTDVPSPSSTEALPSPPAASRLHRDRQALLGWCVWEDAYGNEYVSDGAGGVRPRASPDEPLPALSAKTPASVSDSGSVDGPAAAVGLLSRASSLDADLDLPLDLLDLDLEIDSAEAKAAEAKTAAAEAESEAARLRRLLPPLRPEGPFDWSLRLISPERDVELGVEPAESSAGVAKLYKVRAASRQAAHTSAGPRAAECLLLRGAREGPRPATPAKVITADALLDYAHRRFKKGMALMCKAAWTSRPVEPILPEGTAAASLGSRLPGTIVENPSGPAQIAVPEDSGVKLVSTFPSAKTGPAKPVAAGHNAAGMPPVRPPTATPTATSAAPRSVAPKALACKAAHAKRPAALSSAKSLPNPSRPAPAKRNGSAGPRQRLSFSGAERPVAEAGAAAAEERLAKRPRPSVA</sequence>
<feature type="region of interest" description="Disordered" evidence="2">
    <location>
        <begin position="1"/>
        <end position="45"/>
    </location>
</feature>
<feature type="compositionally biased region" description="Polar residues" evidence="2">
    <location>
        <begin position="29"/>
        <end position="43"/>
    </location>
</feature>